<proteinExistence type="inferred from homology"/>
<comment type="similarity">
    <text evidence="1">Belongs to the F420H(2)-dependent quinone reductase family.</text>
</comment>
<dbReference type="Proteomes" id="UP001596138">
    <property type="component" value="Unassembled WGS sequence"/>
</dbReference>
<evidence type="ECO:0000256" key="1">
    <source>
        <dbReference type="ARBA" id="ARBA00008710"/>
    </source>
</evidence>
<organism evidence="3 4">
    <name type="scientific">Longivirga aurantiaca</name>
    <dbReference type="NCBI Taxonomy" id="1837743"/>
    <lineage>
        <taxon>Bacteria</taxon>
        <taxon>Bacillati</taxon>
        <taxon>Actinomycetota</taxon>
        <taxon>Actinomycetes</taxon>
        <taxon>Sporichthyales</taxon>
        <taxon>Sporichthyaceae</taxon>
        <taxon>Longivirga</taxon>
    </lineage>
</organism>
<dbReference type="SUPFAM" id="SSF50475">
    <property type="entry name" value="FMN-binding split barrel"/>
    <property type="match status" value="1"/>
</dbReference>
<accession>A0ABW1T550</accession>
<evidence type="ECO:0000313" key="3">
    <source>
        <dbReference type="EMBL" id="MFC6239609.1"/>
    </source>
</evidence>
<name>A0ABW1T550_9ACTN</name>
<dbReference type="NCBIfam" id="TIGR00026">
    <property type="entry name" value="hi_GC_TIGR00026"/>
    <property type="match status" value="1"/>
</dbReference>
<dbReference type="PANTHER" id="PTHR39428:SF1">
    <property type="entry name" value="F420H(2)-DEPENDENT QUINONE REDUCTASE RV1261C"/>
    <property type="match status" value="1"/>
</dbReference>
<dbReference type="PANTHER" id="PTHR39428">
    <property type="entry name" value="F420H(2)-DEPENDENT QUINONE REDUCTASE RV1261C"/>
    <property type="match status" value="1"/>
</dbReference>
<gene>
    <name evidence="3" type="ORF">ACFQGU_17190</name>
</gene>
<reference evidence="4" key="1">
    <citation type="journal article" date="2019" name="Int. J. Syst. Evol. Microbiol.">
        <title>The Global Catalogue of Microorganisms (GCM) 10K type strain sequencing project: providing services to taxonomists for standard genome sequencing and annotation.</title>
        <authorList>
            <consortium name="The Broad Institute Genomics Platform"/>
            <consortium name="The Broad Institute Genome Sequencing Center for Infectious Disease"/>
            <person name="Wu L."/>
            <person name="Ma J."/>
        </authorList>
    </citation>
    <scope>NUCLEOTIDE SEQUENCE [LARGE SCALE GENOMIC DNA]</scope>
    <source>
        <strain evidence="4">CGMCC 4.7317</strain>
    </source>
</reference>
<protein>
    <submittedName>
        <fullName evidence="3">Nitroreductase family deazaflavin-dependent oxidoreductase</fullName>
    </submittedName>
</protein>
<dbReference type="Pfam" id="PF04075">
    <property type="entry name" value="F420H2_quin_red"/>
    <property type="match status" value="1"/>
</dbReference>
<dbReference type="RefSeq" id="WP_386768922.1">
    <property type="nucleotide sequence ID" value="NZ_JBHSTI010000051.1"/>
</dbReference>
<keyword evidence="4" id="KW-1185">Reference proteome</keyword>
<comment type="catalytic activity">
    <reaction evidence="2">
        <text>oxidized coenzyme F420-(gamma-L-Glu)(n) + a quinol + H(+) = reduced coenzyme F420-(gamma-L-Glu)(n) + a quinone</text>
        <dbReference type="Rhea" id="RHEA:39663"/>
        <dbReference type="Rhea" id="RHEA-COMP:12939"/>
        <dbReference type="Rhea" id="RHEA-COMP:14378"/>
        <dbReference type="ChEBI" id="CHEBI:15378"/>
        <dbReference type="ChEBI" id="CHEBI:24646"/>
        <dbReference type="ChEBI" id="CHEBI:132124"/>
        <dbReference type="ChEBI" id="CHEBI:133980"/>
        <dbReference type="ChEBI" id="CHEBI:139511"/>
    </reaction>
</comment>
<comment type="caution">
    <text evidence="3">The sequence shown here is derived from an EMBL/GenBank/DDBJ whole genome shotgun (WGS) entry which is preliminary data.</text>
</comment>
<dbReference type="Gene3D" id="2.30.110.10">
    <property type="entry name" value="Electron Transport, Fmn-binding Protein, Chain A"/>
    <property type="match status" value="1"/>
</dbReference>
<evidence type="ECO:0000313" key="4">
    <source>
        <dbReference type="Proteomes" id="UP001596138"/>
    </source>
</evidence>
<evidence type="ECO:0000256" key="2">
    <source>
        <dbReference type="ARBA" id="ARBA00049106"/>
    </source>
</evidence>
<dbReference type="InterPro" id="IPR004378">
    <property type="entry name" value="F420H2_quin_Rdtase"/>
</dbReference>
<dbReference type="EMBL" id="JBHSTI010000051">
    <property type="protein sequence ID" value="MFC6239609.1"/>
    <property type="molecule type" value="Genomic_DNA"/>
</dbReference>
<sequence length="189" mass="21161">MPDALDPTADTDAERAVRARLRRIADHEARVRANPLTTVTRQASRTAAFAAVYRRIGPKVDPALMKIREGRFLAALYGFPFLTLHTTGAKSGQPRESPLLYVRDGDDVMLLGTNFGQAKHPAWTANLLAHPDCAIAIGPERLECRAELCDEQTWAEIFPRFEAVYPGYAGYLERRGELTPRMFRLRPVV</sequence>
<dbReference type="InterPro" id="IPR012349">
    <property type="entry name" value="Split_barrel_FMN-bd"/>
</dbReference>